<dbReference type="Gene3D" id="2.30.30.240">
    <property type="entry name" value="PRC-barrel domain"/>
    <property type="match status" value="1"/>
</dbReference>
<evidence type="ECO:0000259" key="8">
    <source>
        <dbReference type="Pfam" id="PF24986"/>
    </source>
</evidence>
<evidence type="ECO:0000313" key="10">
    <source>
        <dbReference type="Proteomes" id="UP000306236"/>
    </source>
</evidence>
<comment type="subunit">
    <text evidence="5">Binds ribosomal protein uS19.</text>
</comment>
<comment type="similarity">
    <text evidence="5">Belongs to the RimM family.</text>
</comment>
<evidence type="ECO:0000313" key="9">
    <source>
        <dbReference type="EMBL" id="THJ35611.1"/>
    </source>
</evidence>
<dbReference type="AlphaFoldDB" id="A0A4S5BWM2"/>
<dbReference type="SUPFAM" id="SSF50447">
    <property type="entry name" value="Translation proteins"/>
    <property type="match status" value="1"/>
</dbReference>
<dbReference type="InterPro" id="IPR011961">
    <property type="entry name" value="RimM"/>
</dbReference>
<dbReference type="PANTHER" id="PTHR33692:SF1">
    <property type="entry name" value="RIBOSOME MATURATION FACTOR RIMM"/>
    <property type="match status" value="1"/>
</dbReference>
<keyword evidence="4 5" id="KW-0143">Chaperone</keyword>
<name>A0A4S5BWM2_9BURK</name>
<evidence type="ECO:0000256" key="1">
    <source>
        <dbReference type="ARBA" id="ARBA00022490"/>
    </source>
</evidence>
<sequence length="226" mass="24582">MVTSSKNTPPAKAQNPAIESGSTAERIAQGVRQGLAQFVATQLPQEPLVDLARITGAFGVKGWIKLAPFSADADALQEAELWYITPGTRKQAGPSLFSQVLQCKVLQVKPQGDGLVARLEGVDDRDWAQAMRGATIAMPRSAFPELPEGEFYWLDLIGLTVRNREGVELGEVSELLSNGPQSVIVVQQAAEEGGKPVERLIPFVDAYVDEVLLSDRLILVDWQPDY</sequence>
<dbReference type="Gene3D" id="2.40.30.60">
    <property type="entry name" value="RimM"/>
    <property type="match status" value="1"/>
</dbReference>
<dbReference type="InterPro" id="IPR036976">
    <property type="entry name" value="RimM_N_sf"/>
</dbReference>
<feature type="region of interest" description="Disordered" evidence="6">
    <location>
        <begin position="1"/>
        <end position="22"/>
    </location>
</feature>
<evidence type="ECO:0000256" key="5">
    <source>
        <dbReference type="HAMAP-Rule" id="MF_00014"/>
    </source>
</evidence>
<feature type="domain" description="Ribosome maturation factor RimM PRC barrel" evidence="8">
    <location>
        <begin position="153"/>
        <end position="225"/>
    </location>
</feature>
<dbReference type="InterPro" id="IPR056792">
    <property type="entry name" value="PRC_RimM"/>
</dbReference>
<dbReference type="InterPro" id="IPR002676">
    <property type="entry name" value="RimM_N"/>
</dbReference>
<dbReference type="GO" id="GO:0006364">
    <property type="term" value="P:rRNA processing"/>
    <property type="evidence" value="ECO:0007669"/>
    <property type="project" value="UniProtKB-UniRule"/>
</dbReference>
<dbReference type="InterPro" id="IPR009000">
    <property type="entry name" value="Transl_B-barrel_sf"/>
</dbReference>
<comment type="subcellular location">
    <subcellularLocation>
        <location evidence="5">Cytoplasm</location>
    </subcellularLocation>
</comment>
<comment type="domain">
    <text evidence="5">The PRC barrel domain binds ribosomal protein uS19.</text>
</comment>
<evidence type="ECO:0000256" key="3">
    <source>
        <dbReference type="ARBA" id="ARBA00022552"/>
    </source>
</evidence>
<dbReference type="Pfam" id="PF24986">
    <property type="entry name" value="PRC_RimM"/>
    <property type="match status" value="1"/>
</dbReference>
<dbReference type="Proteomes" id="UP000306236">
    <property type="component" value="Unassembled WGS sequence"/>
</dbReference>
<dbReference type="GO" id="GO:0042274">
    <property type="term" value="P:ribosomal small subunit biogenesis"/>
    <property type="evidence" value="ECO:0007669"/>
    <property type="project" value="UniProtKB-UniRule"/>
</dbReference>
<dbReference type="SUPFAM" id="SSF50346">
    <property type="entry name" value="PRC-barrel domain"/>
    <property type="match status" value="1"/>
</dbReference>
<dbReference type="EMBL" id="SSWX01000003">
    <property type="protein sequence ID" value="THJ35611.1"/>
    <property type="molecule type" value="Genomic_DNA"/>
</dbReference>
<dbReference type="Pfam" id="PF01782">
    <property type="entry name" value="RimM"/>
    <property type="match status" value="1"/>
</dbReference>
<dbReference type="GO" id="GO:0043022">
    <property type="term" value="F:ribosome binding"/>
    <property type="evidence" value="ECO:0007669"/>
    <property type="project" value="InterPro"/>
</dbReference>
<dbReference type="GO" id="GO:0005737">
    <property type="term" value="C:cytoplasm"/>
    <property type="evidence" value="ECO:0007669"/>
    <property type="project" value="UniProtKB-SubCell"/>
</dbReference>
<reference evidence="9 10" key="1">
    <citation type="submission" date="2019-04" db="EMBL/GenBank/DDBJ databases">
        <title>Lampropedia sp YIM MLB12 draf genome.</title>
        <authorList>
            <person name="Wang Y.-X."/>
        </authorList>
    </citation>
    <scope>NUCLEOTIDE SEQUENCE [LARGE SCALE GENOMIC DNA]</scope>
    <source>
        <strain evidence="9 10">YIM MLB12</strain>
    </source>
</reference>
<dbReference type="RefSeq" id="WP_136405210.1">
    <property type="nucleotide sequence ID" value="NZ_SSWX01000003.1"/>
</dbReference>
<comment type="function">
    <text evidence="5">An accessory protein needed during the final step in the assembly of 30S ribosomal subunit, possibly for assembly of the head region. Essential for efficient processing of 16S rRNA. May be needed both before and after RbfA during the maturation of 16S rRNA. It has affinity for free ribosomal 30S subunits but not for 70S ribosomes.</text>
</comment>
<gene>
    <name evidence="5 9" type="primary">rimM</name>
    <name evidence="9" type="ORF">E8K88_03210</name>
</gene>
<protein>
    <recommendedName>
        <fullName evidence="5">Ribosome maturation factor RimM</fullName>
    </recommendedName>
</protein>
<evidence type="ECO:0000259" key="7">
    <source>
        <dbReference type="Pfam" id="PF01782"/>
    </source>
</evidence>
<proteinExistence type="inferred from homology"/>
<dbReference type="InterPro" id="IPR011033">
    <property type="entry name" value="PRC_barrel-like_sf"/>
</dbReference>
<evidence type="ECO:0000256" key="6">
    <source>
        <dbReference type="SAM" id="MobiDB-lite"/>
    </source>
</evidence>
<dbReference type="GO" id="GO:0005840">
    <property type="term" value="C:ribosome"/>
    <property type="evidence" value="ECO:0007669"/>
    <property type="project" value="InterPro"/>
</dbReference>
<feature type="domain" description="RimM N-terminal" evidence="7">
    <location>
        <begin position="51"/>
        <end position="141"/>
    </location>
</feature>
<keyword evidence="1 5" id="KW-0963">Cytoplasm</keyword>
<keyword evidence="3 5" id="KW-0698">rRNA processing</keyword>
<dbReference type="OrthoDB" id="9783509at2"/>
<organism evidence="9 10">
    <name type="scientific">Lampropedia aestuarii</name>
    <dbReference type="NCBI Taxonomy" id="2562762"/>
    <lineage>
        <taxon>Bacteria</taxon>
        <taxon>Pseudomonadati</taxon>
        <taxon>Pseudomonadota</taxon>
        <taxon>Betaproteobacteria</taxon>
        <taxon>Burkholderiales</taxon>
        <taxon>Comamonadaceae</taxon>
        <taxon>Lampropedia</taxon>
    </lineage>
</organism>
<accession>A0A4S5BWM2</accession>
<evidence type="ECO:0000256" key="4">
    <source>
        <dbReference type="ARBA" id="ARBA00023186"/>
    </source>
</evidence>
<dbReference type="HAMAP" id="MF_00014">
    <property type="entry name" value="Ribosome_mat_RimM"/>
    <property type="match status" value="1"/>
</dbReference>
<dbReference type="PANTHER" id="PTHR33692">
    <property type="entry name" value="RIBOSOME MATURATION FACTOR RIMM"/>
    <property type="match status" value="1"/>
</dbReference>
<dbReference type="NCBIfam" id="TIGR02273">
    <property type="entry name" value="16S_RimM"/>
    <property type="match status" value="1"/>
</dbReference>
<keyword evidence="10" id="KW-1185">Reference proteome</keyword>
<keyword evidence="2 5" id="KW-0690">Ribosome biogenesis</keyword>
<evidence type="ECO:0000256" key="2">
    <source>
        <dbReference type="ARBA" id="ARBA00022517"/>
    </source>
</evidence>
<comment type="caution">
    <text evidence="9">The sequence shown here is derived from an EMBL/GenBank/DDBJ whole genome shotgun (WGS) entry which is preliminary data.</text>
</comment>